<feature type="compositionally biased region" description="Basic and acidic residues" evidence="1">
    <location>
        <begin position="22"/>
        <end position="64"/>
    </location>
</feature>
<dbReference type="AlphaFoldDB" id="A0A922DB82"/>
<gene>
    <name evidence="2" type="ORF">I3842_13G095400</name>
</gene>
<evidence type="ECO:0000256" key="1">
    <source>
        <dbReference type="SAM" id="MobiDB-lite"/>
    </source>
</evidence>
<reference evidence="2" key="1">
    <citation type="submission" date="2021-01" db="EMBL/GenBank/DDBJ databases">
        <authorList>
            <person name="Lovell J.T."/>
            <person name="Bentley N."/>
            <person name="Bhattarai G."/>
            <person name="Jenkins J.W."/>
            <person name="Sreedasyam A."/>
            <person name="Alarcon Y."/>
            <person name="Bock C."/>
            <person name="Boston L."/>
            <person name="Carlson J."/>
            <person name="Cervantes K."/>
            <person name="Clermont K."/>
            <person name="Krom N."/>
            <person name="Kubenka K."/>
            <person name="Mamidi S."/>
            <person name="Mattison C."/>
            <person name="Monteros M."/>
            <person name="Pisani C."/>
            <person name="Plott C."/>
            <person name="Rajasekar S."/>
            <person name="Rhein H.S."/>
            <person name="Rohla C."/>
            <person name="Song M."/>
            <person name="Hilaire R.S."/>
            <person name="Shu S."/>
            <person name="Wells L."/>
            <person name="Wang X."/>
            <person name="Webber J."/>
            <person name="Heerema R.J."/>
            <person name="Klein P."/>
            <person name="Conner P."/>
            <person name="Grauke L."/>
            <person name="Grimwood J."/>
            <person name="Schmutz J."/>
            <person name="Randall J.J."/>
        </authorList>
    </citation>
    <scope>NUCLEOTIDE SEQUENCE</scope>
    <source>
        <tissue evidence="2">Leaf</tissue>
    </source>
</reference>
<dbReference type="EMBL" id="CM031837">
    <property type="protein sequence ID" value="KAG6681491.1"/>
    <property type="molecule type" value="Genomic_DNA"/>
</dbReference>
<protein>
    <submittedName>
        <fullName evidence="2">Uncharacterized protein</fullName>
    </submittedName>
</protein>
<sequence length="122" mass="14295">MRRESRQPLSSEARSNLAERGLSPERRSVSRRMETLGEENRMEREREGRSVSRRMGTLEEENKIHSRPLQTKRRVSFNHVSNDARLRPQYACKKTFPYHNGFNSYVLYVNPGIGFKNPVPGF</sequence>
<accession>A0A922DB82</accession>
<dbReference type="Proteomes" id="UP000811246">
    <property type="component" value="Chromosome 13"/>
</dbReference>
<organism evidence="2 3">
    <name type="scientific">Carya illinoinensis</name>
    <name type="common">Pecan</name>
    <dbReference type="NCBI Taxonomy" id="32201"/>
    <lineage>
        <taxon>Eukaryota</taxon>
        <taxon>Viridiplantae</taxon>
        <taxon>Streptophyta</taxon>
        <taxon>Embryophyta</taxon>
        <taxon>Tracheophyta</taxon>
        <taxon>Spermatophyta</taxon>
        <taxon>Magnoliopsida</taxon>
        <taxon>eudicotyledons</taxon>
        <taxon>Gunneridae</taxon>
        <taxon>Pentapetalae</taxon>
        <taxon>rosids</taxon>
        <taxon>fabids</taxon>
        <taxon>Fagales</taxon>
        <taxon>Juglandaceae</taxon>
        <taxon>Carya</taxon>
    </lineage>
</organism>
<proteinExistence type="predicted"/>
<feature type="region of interest" description="Disordered" evidence="1">
    <location>
        <begin position="1"/>
        <end position="76"/>
    </location>
</feature>
<comment type="caution">
    <text evidence="2">The sequence shown here is derived from an EMBL/GenBank/DDBJ whole genome shotgun (WGS) entry which is preliminary data.</text>
</comment>
<evidence type="ECO:0000313" key="3">
    <source>
        <dbReference type="Proteomes" id="UP000811246"/>
    </source>
</evidence>
<name>A0A922DB82_CARIL</name>
<evidence type="ECO:0000313" key="2">
    <source>
        <dbReference type="EMBL" id="KAG6681491.1"/>
    </source>
</evidence>